<gene>
    <name evidence="1" type="ORF">SAMN06295998_102444</name>
</gene>
<organism evidence="1 2">
    <name type="scientific">Primorskyibacter flagellatus</name>
    <dbReference type="NCBI Taxonomy" id="1387277"/>
    <lineage>
        <taxon>Bacteria</taxon>
        <taxon>Pseudomonadati</taxon>
        <taxon>Pseudomonadota</taxon>
        <taxon>Alphaproteobacteria</taxon>
        <taxon>Rhodobacterales</taxon>
        <taxon>Roseobacteraceae</taxon>
        <taxon>Primorskyibacter</taxon>
    </lineage>
</organism>
<reference evidence="1 2" key="1">
    <citation type="submission" date="2017-04" db="EMBL/GenBank/DDBJ databases">
        <authorList>
            <person name="Afonso C.L."/>
            <person name="Miller P.J."/>
            <person name="Scott M.A."/>
            <person name="Spackman E."/>
            <person name="Goraichik I."/>
            <person name="Dimitrov K.M."/>
            <person name="Suarez D.L."/>
            <person name="Swayne D.E."/>
        </authorList>
    </citation>
    <scope>NUCLEOTIDE SEQUENCE [LARGE SCALE GENOMIC DNA]</scope>
    <source>
        <strain evidence="1 2">CGMCC 1.12644</strain>
    </source>
</reference>
<protein>
    <submittedName>
        <fullName evidence="1">Uncharacterized protein</fullName>
    </submittedName>
</protein>
<dbReference type="AlphaFoldDB" id="A0A1W2A5R4"/>
<evidence type="ECO:0000313" key="1">
    <source>
        <dbReference type="EMBL" id="SMC56035.1"/>
    </source>
</evidence>
<dbReference type="EMBL" id="FWYD01000002">
    <property type="protein sequence ID" value="SMC56035.1"/>
    <property type="molecule type" value="Genomic_DNA"/>
</dbReference>
<keyword evidence="2" id="KW-1185">Reference proteome</keyword>
<evidence type="ECO:0000313" key="2">
    <source>
        <dbReference type="Proteomes" id="UP000192330"/>
    </source>
</evidence>
<dbReference type="Proteomes" id="UP000192330">
    <property type="component" value="Unassembled WGS sequence"/>
</dbReference>
<accession>A0A1W2A5R4</accession>
<proteinExistence type="predicted"/>
<name>A0A1W2A5R4_9RHOB</name>
<sequence>MRIVNASVRGGVQDLRKIRDKEKYRETKKWYRLADEAC</sequence>